<evidence type="ECO:0000313" key="2">
    <source>
        <dbReference type="Proteomes" id="UP001162131"/>
    </source>
</evidence>
<evidence type="ECO:0000313" key="1">
    <source>
        <dbReference type="EMBL" id="CAG9335950.1"/>
    </source>
</evidence>
<proteinExistence type="predicted"/>
<keyword evidence="2" id="KW-1185">Reference proteome</keyword>
<protein>
    <submittedName>
        <fullName evidence="1">Uncharacterized protein</fullName>
    </submittedName>
</protein>
<reference evidence="1" key="1">
    <citation type="submission" date="2021-09" db="EMBL/GenBank/DDBJ databases">
        <authorList>
            <consortium name="AG Swart"/>
            <person name="Singh M."/>
            <person name="Singh A."/>
            <person name="Seah K."/>
            <person name="Emmerich C."/>
        </authorList>
    </citation>
    <scope>NUCLEOTIDE SEQUENCE</scope>
    <source>
        <strain evidence="1">ATCC30299</strain>
    </source>
</reference>
<sequence length="84" mass="10243">MCLRFNLSLLQVSVLLHEHKQHKEEQKKPNFRAWSPWEWRKSYRKAAKQRWRNSSTFIAYGFIWIHKRKSAFRSINSSILISPK</sequence>
<organism evidence="1 2">
    <name type="scientific">Blepharisma stoltei</name>
    <dbReference type="NCBI Taxonomy" id="1481888"/>
    <lineage>
        <taxon>Eukaryota</taxon>
        <taxon>Sar</taxon>
        <taxon>Alveolata</taxon>
        <taxon>Ciliophora</taxon>
        <taxon>Postciliodesmatophora</taxon>
        <taxon>Heterotrichea</taxon>
        <taxon>Heterotrichida</taxon>
        <taxon>Blepharismidae</taxon>
        <taxon>Blepharisma</taxon>
    </lineage>
</organism>
<dbReference type="AlphaFoldDB" id="A0AAU9K8P8"/>
<gene>
    <name evidence="1" type="ORF">BSTOLATCC_MIC65417</name>
</gene>
<name>A0AAU9K8P8_9CILI</name>
<dbReference type="EMBL" id="CAJZBQ010000063">
    <property type="protein sequence ID" value="CAG9335950.1"/>
    <property type="molecule type" value="Genomic_DNA"/>
</dbReference>
<dbReference type="Proteomes" id="UP001162131">
    <property type="component" value="Unassembled WGS sequence"/>
</dbReference>
<comment type="caution">
    <text evidence="1">The sequence shown here is derived from an EMBL/GenBank/DDBJ whole genome shotgun (WGS) entry which is preliminary data.</text>
</comment>
<accession>A0AAU9K8P8</accession>